<dbReference type="PANTHER" id="PTHR37826:SF3">
    <property type="entry name" value="J DOMAIN-CONTAINING PROTEIN"/>
    <property type="match status" value="1"/>
</dbReference>
<evidence type="ECO:0000313" key="3">
    <source>
        <dbReference type="EMBL" id="KPH73479.1"/>
    </source>
</evidence>
<dbReference type="SUPFAM" id="SSF57783">
    <property type="entry name" value="Zinc beta-ribbon"/>
    <property type="match status" value="1"/>
</dbReference>
<sequence>MLIHYKCPNCGDDMAFDSESGKLTCGSCGRTDSIEDFSEEFITTRFSDEEAKEYVCNNCGAAVITDADTSATTCSFCGAGVVLADRVSGNLAPDKVIPFQISKEEARNAFKKWCKNGRLTPKGFMSADRIKGITGIYVPFWLYDLHSIADVKAKATKVRTYTRGDYIYTETKYYDVRRKIDLTFNKVPVDASEKMNDDLMDKLEPYDYGSLKDFKTPYLAGYLAEKYNYDNKDLFPRVKSKVSEYIDKHIGSTISGYSSVQYKEKHVDTRERKASYVLLPVWMVYYDYDKQEHTFAMNGVNGKVVGKPPLSMGKVAAWFGSIAGATFMMAKIITFIIGGEIW</sequence>
<keyword evidence="1" id="KW-0812">Transmembrane</keyword>
<protein>
    <recommendedName>
        <fullName evidence="2">TFIIB-type domain-containing protein</fullName>
    </recommendedName>
</protein>
<keyword evidence="4" id="KW-1185">Reference proteome</keyword>
<proteinExistence type="predicted"/>
<comment type="caution">
    <text evidence="3">The sequence shown here is derived from an EMBL/GenBank/DDBJ whole genome shotgun (WGS) entry which is preliminary data.</text>
</comment>
<keyword evidence="1" id="KW-0472">Membrane</keyword>
<dbReference type="RefSeq" id="WP_060668805.1">
    <property type="nucleotide sequence ID" value="NZ_JARTGE010000032.1"/>
</dbReference>
<feature type="domain" description="TFIIB-type" evidence="2">
    <location>
        <begin position="5"/>
        <end position="39"/>
    </location>
</feature>
<reference evidence="3 4" key="1">
    <citation type="submission" date="2015-07" db="EMBL/GenBank/DDBJ databases">
        <title>High-quality draft genome sequence of Oceanobacillus caeni HM6, a bacillus isolated from a human feces.</title>
        <authorList>
            <person name="Kumar J."/>
            <person name="Verma M.K."/>
            <person name="Pandey R."/>
            <person name="Bhambi M."/>
            <person name="Chauhan N."/>
        </authorList>
    </citation>
    <scope>NUCLEOTIDE SEQUENCE [LARGE SCALE GENOMIC DNA]</scope>
    <source>
        <strain evidence="3 4">HM6</strain>
    </source>
</reference>
<name>A0ABR5MHH1_9BACI</name>
<evidence type="ECO:0000259" key="2">
    <source>
        <dbReference type="Pfam" id="PF08271"/>
    </source>
</evidence>
<evidence type="ECO:0000313" key="4">
    <source>
        <dbReference type="Proteomes" id="UP000037854"/>
    </source>
</evidence>
<dbReference type="InterPro" id="IPR013137">
    <property type="entry name" value="Znf_TFIIB"/>
</dbReference>
<feature type="transmembrane region" description="Helical" evidence="1">
    <location>
        <begin position="315"/>
        <end position="337"/>
    </location>
</feature>
<dbReference type="Gene3D" id="2.20.28.30">
    <property type="entry name" value="RNA polymerase ii, chain L"/>
    <property type="match status" value="1"/>
</dbReference>
<evidence type="ECO:0000256" key="1">
    <source>
        <dbReference type="SAM" id="Phobius"/>
    </source>
</evidence>
<keyword evidence="1" id="KW-1133">Transmembrane helix</keyword>
<dbReference type="EMBL" id="LGTK01000046">
    <property type="protein sequence ID" value="KPH73479.1"/>
    <property type="molecule type" value="Genomic_DNA"/>
</dbReference>
<organism evidence="3 4">
    <name type="scientific">Oceanobacillus caeni</name>
    <dbReference type="NCBI Taxonomy" id="405946"/>
    <lineage>
        <taxon>Bacteria</taxon>
        <taxon>Bacillati</taxon>
        <taxon>Bacillota</taxon>
        <taxon>Bacilli</taxon>
        <taxon>Bacillales</taxon>
        <taxon>Bacillaceae</taxon>
        <taxon>Oceanobacillus</taxon>
    </lineage>
</organism>
<dbReference type="Proteomes" id="UP000037854">
    <property type="component" value="Unassembled WGS sequence"/>
</dbReference>
<dbReference type="Pfam" id="PF08271">
    <property type="entry name" value="Zn_Ribbon_TF"/>
    <property type="match status" value="1"/>
</dbReference>
<gene>
    <name evidence="3" type="ORF">AFL42_12420</name>
</gene>
<accession>A0ABR5MHH1</accession>
<dbReference type="PANTHER" id="PTHR37826">
    <property type="entry name" value="FLOTILLIN BAND_7_5 DOMAIN PROTEIN"/>
    <property type="match status" value="1"/>
</dbReference>